<dbReference type="InterPro" id="IPR025476">
    <property type="entry name" value="Helitron_helicase-like"/>
</dbReference>
<feature type="domain" description="Helitron helicase-like" evidence="1">
    <location>
        <begin position="272"/>
        <end position="366"/>
    </location>
</feature>
<dbReference type="OrthoDB" id="7698527at2759"/>
<dbReference type="PANTHER" id="PTHR45786:SF74">
    <property type="entry name" value="ATP-DEPENDENT DNA HELICASE"/>
    <property type="match status" value="1"/>
</dbReference>
<dbReference type="Pfam" id="PF14214">
    <property type="entry name" value="Helitron_like_N"/>
    <property type="match status" value="1"/>
</dbReference>
<evidence type="ECO:0000313" key="2">
    <source>
        <dbReference type="EMBL" id="GBN14301.1"/>
    </source>
</evidence>
<organism evidence="2 3">
    <name type="scientific">Araneus ventricosus</name>
    <name type="common">Orbweaver spider</name>
    <name type="synonym">Epeira ventricosa</name>
    <dbReference type="NCBI Taxonomy" id="182803"/>
    <lineage>
        <taxon>Eukaryota</taxon>
        <taxon>Metazoa</taxon>
        <taxon>Ecdysozoa</taxon>
        <taxon>Arthropoda</taxon>
        <taxon>Chelicerata</taxon>
        <taxon>Arachnida</taxon>
        <taxon>Araneae</taxon>
        <taxon>Araneomorphae</taxon>
        <taxon>Entelegynae</taxon>
        <taxon>Araneoidea</taxon>
        <taxon>Araneidae</taxon>
        <taxon>Araneus</taxon>
    </lineage>
</organism>
<dbReference type="PANTHER" id="PTHR45786">
    <property type="entry name" value="DNA BINDING PROTEIN-LIKE"/>
    <property type="match status" value="1"/>
</dbReference>
<comment type="caution">
    <text evidence="2">The sequence shown here is derived from an EMBL/GenBank/DDBJ whole genome shotgun (WGS) entry which is preliminary data.</text>
</comment>
<accession>A0A4Y2LHM9</accession>
<dbReference type="EMBL" id="BGPR01005887">
    <property type="protein sequence ID" value="GBN14301.1"/>
    <property type="molecule type" value="Genomic_DNA"/>
</dbReference>
<dbReference type="AlphaFoldDB" id="A0A4Y2LHM9"/>
<proteinExistence type="predicted"/>
<name>A0A4Y2LHM9_ARAVE</name>
<gene>
    <name evidence="2" type="ORF">AVEN_241913_1</name>
</gene>
<reference evidence="2 3" key="1">
    <citation type="journal article" date="2019" name="Sci. Rep.">
        <title>Orb-weaving spider Araneus ventricosus genome elucidates the spidroin gene catalogue.</title>
        <authorList>
            <person name="Kono N."/>
            <person name="Nakamura H."/>
            <person name="Ohtoshi R."/>
            <person name="Moran D.A.P."/>
            <person name="Shinohara A."/>
            <person name="Yoshida Y."/>
            <person name="Fujiwara M."/>
            <person name="Mori M."/>
            <person name="Tomita M."/>
            <person name="Arakawa K."/>
        </authorList>
    </citation>
    <scope>NUCLEOTIDE SEQUENCE [LARGE SCALE GENOMIC DNA]</scope>
</reference>
<sequence>MIGTARTQSQLPKIVHPKQPRFADVANVNPPKCNERSLFGGASSLIKASPVPVTHPNQKTIGKHIREYNSALAFAFMGAQIKPPPGTGPYCYRIHGQIYHMVSPLYSDNNKPGYGQLYVFDTTKATEKRMERNEGCLPSVMDRLDSMLRAINPFIDCYLQMHRIIEENPATNIRMVFMESGDLDLRRHNQPSSKTEIAAIFVGDNGEPPANRNICIYPIGNSCKNISPLNQCCDPMVYPLLFLRGELGWNINMKHSEEGRSSKYTRVTQLQFYAYRLAVRNDFSILHHSGKLFQQYIVDAYVKTEGSRLKYLRYNKKNLRIEHYKGLLDALNSRALNQGVRTEKLIILPSTFQGSPRHMHQNYQNSV</sequence>
<keyword evidence="3" id="KW-1185">Reference proteome</keyword>
<evidence type="ECO:0000313" key="3">
    <source>
        <dbReference type="Proteomes" id="UP000499080"/>
    </source>
</evidence>
<evidence type="ECO:0000259" key="1">
    <source>
        <dbReference type="Pfam" id="PF14214"/>
    </source>
</evidence>
<dbReference type="Proteomes" id="UP000499080">
    <property type="component" value="Unassembled WGS sequence"/>
</dbReference>
<protein>
    <recommendedName>
        <fullName evidence="1">Helitron helicase-like domain-containing protein</fullName>
    </recommendedName>
</protein>